<keyword evidence="8 14" id="KW-0949">S-adenosyl-L-methionine</keyword>
<feature type="active site" description="Proton acceptor" evidence="14">
    <location>
        <position position="92"/>
    </location>
</feature>
<keyword evidence="4 14" id="KW-0963">Cytoplasm</keyword>
<evidence type="ECO:0000256" key="14">
    <source>
        <dbReference type="HAMAP-Rule" id="MF_01849"/>
    </source>
</evidence>
<dbReference type="PROSITE" id="PS51918">
    <property type="entry name" value="RADICAL_SAM"/>
    <property type="match status" value="1"/>
</dbReference>
<dbReference type="InterPro" id="IPR004383">
    <property type="entry name" value="rRNA_lsu_MTrfase_RlmN/Cfr"/>
</dbReference>
<dbReference type="RefSeq" id="WP_153418077.1">
    <property type="nucleotide sequence ID" value="NZ_WFLM01000001.1"/>
</dbReference>
<comment type="function">
    <text evidence="14">Specifically methylates position 2 of adenine 2503 in 23S rRNA and position 2 of adenine 37 in tRNAs.</text>
</comment>
<evidence type="ECO:0000256" key="1">
    <source>
        <dbReference type="ARBA" id="ARBA00004496"/>
    </source>
</evidence>
<comment type="subcellular location">
    <subcellularLocation>
        <location evidence="1 14">Cytoplasm</location>
    </subcellularLocation>
</comment>
<feature type="domain" description="Radical SAM core" evidence="15">
    <location>
        <begin position="98"/>
        <end position="334"/>
    </location>
</feature>
<feature type="binding site" evidence="14">
    <location>
        <position position="116"/>
    </location>
    <ligand>
        <name>[4Fe-4S] cluster</name>
        <dbReference type="ChEBI" id="CHEBI:49883"/>
        <note>4Fe-4S-S-AdoMet</note>
    </ligand>
</feature>
<keyword evidence="11 14" id="KW-0408">Iron</keyword>
<sequence length="373" mass="42101">MSQLLAIHMNEKDWSEWFVANGDKSFRGRQIMDWMYIRHNFDPLEFSNIPKILREKLNSEFNWSLPKIDTLLPSEDGSEKILLKLQDGLFAECVLMPSENRVTLCVSSQVGCKMACTFCQTGKMGLTRNLTMGEILTQVVIANKRLIERNILNRSVTNIVFMGMGEPLDNYENVVNACKALIDPKLFGLSKHKVTVSTSGLVPEILRLGNDVPVALAISLHTADDPQRSGMMPVNKKYPLDELKKALLEYPVQTRHGITFEYVMIQGVNDSILHAKKLVKFLHGMKAKVNLIPMNPHPGAVNMVATDFDQMRVFQKYLTDRSIPAPVRYSRGQDVSAACGQLAAKRKDEINLPPRTVALARRREYLSSKVKIN</sequence>
<dbReference type="GO" id="GO:0051539">
    <property type="term" value="F:4 iron, 4 sulfur cluster binding"/>
    <property type="evidence" value="ECO:0007669"/>
    <property type="project" value="UniProtKB-UniRule"/>
</dbReference>
<dbReference type="FunFam" id="3.20.20.70:FF:000014">
    <property type="entry name" value="Probable dual-specificity RNA methyltransferase RlmN"/>
    <property type="match status" value="1"/>
</dbReference>
<proteinExistence type="inferred from homology"/>
<evidence type="ECO:0000256" key="13">
    <source>
        <dbReference type="ARBA" id="ARBA00023157"/>
    </source>
</evidence>
<evidence type="ECO:0000256" key="8">
    <source>
        <dbReference type="ARBA" id="ARBA00022691"/>
    </source>
</evidence>
<dbReference type="SFLD" id="SFLDG01062">
    <property type="entry name" value="methyltransferase_(Class_A)"/>
    <property type="match status" value="1"/>
</dbReference>
<evidence type="ECO:0000259" key="15">
    <source>
        <dbReference type="PROSITE" id="PS51918"/>
    </source>
</evidence>
<keyword evidence="5 14" id="KW-0698">rRNA processing</keyword>
<dbReference type="InterPro" id="IPR040072">
    <property type="entry name" value="Methyltransferase_A"/>
</dbReference>
<dbReference type="GO" id="GO:0000049">
    <property type="term" value="F:tRNA binding"/>
    <property type="evidence" value="ECO:0007669"/>
    <property type="project" value="UniProtKB-UniRule"/>
</dbReference>
<gene>
    <name evidence="14 16" type="primary">rlmN</name>
    <name evidence="16" type="ORF">GCL60_01190</name>
</gene>
<dbReference type="InterPro" id="IPR007197">
    <property type="entry name" value="rSAM"/>
</dbReference>
<evidence type="ECO:0000313" key="16">
    <source>
        <dbReference type="EMBL" id="KAB8040562.1"/>
    </source>
</evidence>
<comment type="miscellaneous">
    <text evidence="14">Reaction proceeds by a ping-pong mechanism involving intermediate methylation of a conserved cysteine residue.</text>
</comment>
<comment type="cofactor">
    <cofactor evidence="14">
        <name>[4Fe-4S] cluster</name>
        <dbReference type="ChEBI" id="CHEBI:49883"/>
    </cofactor>
    <text evidence="14">Binds 1 [4Fe-4S] cluster. The cluster is coordinated with 3 cysteines and an exchangeable S-adenosyl-L-methionine.</text>
</comment>
<dbReference type="CDD" id="cd01335">
    <property type="entry name" value="Radical_SAM"/>
    <property type="match status" value="1"/>
</dbReference>
<keyword evidence="9 14" id="KW-0819">tRNA processing</keyword>
<dbReference type="SUPFAM" id="SSF102114">
    <property type="entry name" value="Radical SAM enzymes"/>
    <property type="match status" value="1"/>
</dbReference>
<dbReference type="PANTHER" id="PTHR30544:SF5">
    <property type="entry name" value="RADICAL SAM CORE DOMAIN-CONTAINING PROTEIN"/>
    <property type="match status" value="1"/>
</dbReference>
<feature type="binding site" evidence="14">
    <location>
        <position position="112"/>
    </location>
    <ligand>
        <name>[4Fe-4S] cluster</name>
        <dbReference type="ChEBI" id="CHEBI:49883"/>
        <note>4Fe-4S-S-AdoMet</note>
    </ligand>
</feature>
<dbReference type="GO" id="GO:0005737">
    <property type="term" value="C:cytoplasm"/>
    <property type="evidence" value="ECO:0007669"/>
    <property type="project" value="UniProtKB-SubCell"/>
</dbReference>
<feature type="binding site" evidence="14">
    <location>
        <position position="295"/>
    </location>
    <ligand>
        <name>S-adenosyl-L-methionine</name>
        <dbReference type="ChEBI" id="CHEBI:59789"/>
    </ligand>
</feature>
<dbReference type="SFLD" id="SFLDS00029">
    <property type="entry name" value="Radical_SAM"/>
    <property type="match status" value="1"/>
</dbReference>
<comment type="catalytic activity">
    <reaction evidence="14">
        <text>adenosine(2503) in 23S rRNA + 2 reduced [2Fe-2S]-[ferredoxin] + 2 S-adenosyl-L-methionine = 2-methyladenosine(2503) in 23S rRNA + 5'-deoxyadenosine + L-methionine + 2 oxidized [2Fe-2S]-[ferredoxin] + S-adenosyl-L-homocysteine</text>
        <dbReference type="Rhea" id="RHEA:42916"/>
        <dbReference type="Rhea" id="RHEA-COMP:10000"/>
        <dbReference type="Rhea" id="RHEA-COMP:10001"/>
        <dbReference type="Rhea" id="RHEA-COMP:10152"/>
        <dbReference type="Rhea" id="RHEA-COMP:10282"/>
        <dbReference type="ChEBI" id="CHEBI:17319"/>
        <dbReference type="ChEBI" id="CHEBI:33737"/>
        <dbReference type="ChEBI" id="CHEBI:33738"/>
        <dbReference type="ChEBI" id="CHEBI:57844"/>
        <dbReference type="ChEBI" id="CHEBI:57856"/>
        <dbReference type="ChEBI" id="CHEBI:59789"/>
        <dbReference type="ChEBI" id="CHEBI:74411"/>
        <dbReference type="ChEBI" id="CHEBI:74497"/>
        <dbReference type="EC" id="2.1.1.192"/>
    </reaction>
</comment>
<keyword evidence="10 14" id="KW-0479">Metal-binding</keyword>
<feature type="binding site" evidence="14">
    <location>
        <begin position="165"/>
        <end position="166"/>
    </location>
    <ligand>
        <name>S-adenosyl-L-methionine</name>
        <dbReference type="ChEBI" id="CHEBI:59789"/>
    </ligand>
</feature>
<dbReference type="GO" id="GO:0046872">
    <property type="term" value="F:metal ion binding"/>
    <property type="evidence" value="ECO:0007669"/>
    <property type="project" value="UniProtKB-KW"/>
</dbReference>
<dbReference type="Gene3D" id="3.20.20.70">
    <property type="entry name" value="Aldolase class I"/>
    <property type="match status" value="1"/>
</dbReference>
<dbReference type="PANTHER" id="PTHR30544">
    <property type="entry name" value="23S RRNA METHYLTRANSFERASE"/>
    <property type="match status" value="1"/>
</dbReference>
<dbReference type="InterPro" id="IPR058240">
    <property type="entry name" value="rSAM_sf"/>
</dbReference>
<evidence type="ECO:0000256" key="7">
    <source>
        <dbReference type="ARBA" id="ARBA00022679"/>
    </source>
</evidence>
<dbReference type="SFLD" id="SFLDF00275">
    <property type="entry name" value="adenosine_C2_methyltransferase"/>
    <property type="match status" value="1"/>
</dbReference>
<feature type="binding site" evidence="14">
    <location>
        <position position="119"/>
    </location>
    <ligand>
        <name>[4Fe-4S] cluster</name>
        <dbReference type="ChEBI" id="CHEBI:49883"/>
        <note>4Fe-4S-S-AdoMet</note>
    </ligand>
</feature>
<dbReference type="Proteomes" id="UP000437748">
    <property type="component" value="Unassembled WGS sequence"/>
</dbReference>
<dbReference type="InterPro" id="IPR027492">
    <property type="entry name" value="RNA_MTrfase_RlmN"/>
</dbReference>
<evidence type="ECO:0000256" key="3">
    <source>
        <dbReference type="ARBA" id="ARBA00022485"/>
    </source>
</evidence>
<keyword evidence="13 14" id="KW-1015">Disulfide bond</keyword>
<keyword evidence="7 14" id="KW-0808">Transferase</keyword>
<evidence type="ECO:0000256" key="6">
    <source>
        <dbReference type="ARBA" id="ARBA00022603"/>
    </source>
</evidence>
<keyword evidence="12 14" id="KW-0411">Iron-sulfur</keyword>
<feature type="binding site" evidence="14">
    <location>
        <position position="197"/>
    </location>
    <ligand>
        <name>S-adenosyl-L-methionine</name>
        <dbReference type="ChEBI" id="CHEBI:59789"/>
    </ligand>
</feature>
<dbReference type="NCBIfam" id="TIGR00048">
    <property type="entry name" value="rRNA_mod_RlmN"/>
    <property type="match status" value="1"/>
</dbReference>
<dbReference type="HAMAP" id="MF_01849">
    <property type="entry name" value="RNA_methyltr_RlmN"/>
    <property type="match status" value="1"/>
</dbReference>
<evidence type="ECO:0000256" key="12">
    <source>
        <dbReference type="ARBA" id="ARBA00023014"/>
    </source>
</evidence>
<name>A0A6N6VZ83_9BACT</name>
<dbReference type="PIRSF" id="PIRSF006004">
    <property type="entry name" value="CHP00048"/>
    <property type="match status" value="1"/>
</dbReference>
<comment type="similarity">
    <text evidence="2 14">Belongs to the radical SAM superfamily. RlmN family.</text>
</comment>
<dbReference type="InterPro" id="IPR013785">
    <property type="entry name" value="Aldolase_TIM"/>
</dbReference>
<dbReference type="EMBL" id="WFLM01000001">
    <property type="protein sequence ID" value="KAB8040562.1"/>
    <property type="molecule type" value="Genomic_DNA"/>
</dbReference>
<evidence type="ECO:0000256" key="11">
    <source>
        <dbReference type="ARBA" id="ARBA00023004"/>
    </source>
</evidence>
<dbReference type="GO" id="GO:0019843">
    <property type="term" value="F:rRNA binding"/>
    <property type="evidence" value="ECO:0007669"/>
    <property type="project" value="UniProtKB-UniRule"/>
</dbReference>
<evidence type="ECO:0000256" key="4">
    <source>
        <dbReference type="ARBA" id="ARBA00022490"/>
    </source>
</evidence>
<organism evidence="16 17">
    <name type="scientific">Silvanigrella paludirubra</name>
    <dbReference type="NCBI Taxonomy" id="2499159"/>
    <lineage>
        <taxon>Bacteria</taxon>
        <taxon>Pseudomonadati</taxon>
        <taxon>Bdellovibrionota</taxon>
        <taxon>Oligoflexia</taxon>
        <taxon>Silvanigrellales</taxon>
        <taxon>Silvanigrellaceae</taxon>
        <taxon>Silvanigrella</taxon>
    </lineage>
</organism>
<dbReference type="Pfam" id="PF21016">
    <property type="entry name" value="RlmN_N"/>
    <property type="match status" value="1"/>
</dbReference>
<dbReference type="Pfam" id="PF04055">
    <property type="entry name" value="Radical_SAM"/>
    <property type="match status" value="1"/>
</dbReference>
<feature type="active site" description="S-methylcysteine intermediate" evidence="14">
    <location>
        <position position="339"/>
    </location>
</feature>
<reference evidence="16 17" key="1">
    <citation type="submission" date="2019-10" db="EMBL/GenBank/DDBJ databases">
        <title>New species of Slilvanegrellaceae.</title>
        <authorList>
            <person name="Pitt A."/>
            <person name="Hahn M.W."/>
        </authorList>
    </citation>
    <scope>NUCLEOTIDE SEQUENCE [LARGE SCALE GENOMIC DNA]</scope>
    <source>
        <strain evidence="16 17">SP-Ram-0.45-NSY-1</strain>
    </source>
</reference>
<accession>A0A6N6VZ83</accession>
<keyword evidence="6 14" id="KW-0489">Methyltransferase</keyword>
<evidence type="ECO:0000313" key="17">
    <source>
        <dbReference type="Proteomes" id="UP000437748"/>
    </source>
</evidence>
<dbReference type="Gene3D" id="1.10.150.530">
    <property type="match status" value="1"/>
</dbReference>
<keyword evidence="17" id="KW-1185">Reference proteome</keyword>
<comment type="catalytic activity">
    <reaction evidence="14">
        <text>adenosine(37) in tRNA + 2 reduced [2Fe-2S]-[ferredoxin] + 2 S-adenosyl-L-methionine = 2-methyladenosine(37) in tRNA + 5'-deoxyadenosine + L-methionine + 2 oxidized [2Fe-2S]-[ferredoxin] + S-adenosyl-L-homocysteine</text>
        <dbReference type="Rhea" id="RHEA:43332"/>
        <dbReference type="Rhea" id="RHEA-COMP:10000"/>
        <dbReference type="Rhea" id="RHEA-COMP:10001"/>
        <dbReference type="Rhea" id="RHEA-COMP:10162"/>
        <dbReference type="Rhea" id="RHEA-COMP:10485"/>
        <dbReference type="ChEBI" id="CHEBI:17319"/>
        <dbReference type="ChEBI" id="CHEBI:33737"/>
        <dbReference type="ChEBI" id="CHEBI:33738"/>
        <dbReference type="ChEBI" id="CHEBI:57844"/>
        <dbReference type="ChEBI" id="CHEBI:57856"/>
        <dbReference type="ChEBI" id="CHEBI:59789"/>
        <dbReference type="ChEBI" id="CHEBI:74411"/>
        <dbReference type="ChEBI" id="CHEBI:74497"/>
        <dbReference type="EC" id="2.1.1.192"/>
    </reaction>
</comment>
<evidence type="ECO:0000256" key="2">
    <source>
        <dbReference type="ARBA" id="ARBA00007544"/>
    </source>
</evidence>
<comment type="caution">
    <text evidence="16">The sequence shown here is derived from an EMBL/GenBank/DDBJ whole genome shotgun (WGS) entry which is preliminary data.</text>
</comment>
<evidence type="ECO:0000256" key="10">
    <source>
        <dbReference type="ARBA" id="ARBA00022723"/>
    </source>
</evidence>
<dbReference type="GO" id="GO:0070475">
    <property type="term" value="P:rRNA base methylation"/>
    <property type="evidence" value="ECO:0007669"/>
    <property type="project" value="UniProtKB-UniRule"/>
</dbReference>
<dbReference type="InterPro" id="IPR048641">
    <property type="entry name" value="RlmN_N"/>
</dbReference>
<dbReference type="GO" id="GO:0030488">
    <property type="term" value="P:tRNA methylation"/>
    <property type="evidence" value="ECO:0007669"/>
    <property type="project" value="UniProtKB-UniRule"/>
</dbReference>
<dbReference type="EC" id="2.1.1.192" evidence="14"/>
<dbReference type="GO" id="GO:0070040">
    <property type="term" value="F:rRNA (adenine(2503)-C2-)-methyltransferase activity"/>
    <property type="evidence" value="ECO:0007669"/>
    <property type="project" value="UniProtKB-UniRule"/>
</dbReference>
<protein>
    <recommendedName>
        <fullName evidence="14">Probable dual-specificity RNA methyltransferase RlmN</fullName>
        <ecNumber evidence="14">2.1.1.192</ecNumber>
    </recommendedName>
    <alternativeName>
        <fullName evidence="14">23S rRNA (adenine(2503)-C(2))-methyltransferase</fullName>
    </alternativeName>
    <alternativeName>
        <fullName evidence="14">23S rRNA m2A2503 methyltransferase</fullName>
    </alternativeName>
    <alternativeName>
        <fullName evidence="14">Ribosomal RNA large subunit methyltransferase N</fullName>
    </alternativeName>
    <alternativeName>
        <fullName evidence="14">tRNA (adenine(37)-C(2))-methyltransferase</fullName>
    </alternativeName>
    <alternativeName>
        <fullName evidence="14">tRNA m2A37 methyltransferase</fullName>
    </alternativeName>
</protein>
<evidence type="ECO:0000256" key="5">
    <source>
        <dbReference type="ARBA" id="ARBA00022552"/>
    </source>
</evidence>
<keyword evidence="3 14" id="KW-0004">4Fe-4S</keyword>
<dbReference type="OrthoDB" id="5288216at2"/>
<comment type="caution">
    <text evidence="14">Lacks conserved residue(s) required for the propagation of feature annotation.</text>
</comment>
<dbReference type="GO" id="GO:0002935">
    <property type="term" value="F:tRNA (adenine(37)-C2)-methyltransferase activity"/>
    <property type="evidence" value="ECO:0007669"/>
    <property type="project" value="UniProtKB-UniRule"/>
</dbReference>
<dbReference type="AlphaFoldDB" id="A0A6N6VZ83"/>
<feature type="binding site" evidence="14">
    <location>
        <begin position="219"/>
        <end position="221"/>
    </location>
    <ligand>
        <name>S-adenosyl-L-methionine</name>
        <dbReference type="ChEBI" id="CHEBI:59789"/>
    </ligand>
</feature>
<evidence type="ECO:0000256" key="9">
    <source>
        <dbReference type="ARBA" id="ARBA00022694"/>
    </source>
</evidence>